<comment type="caution">
    <text evidence="2">The sequence shown here is derived from an EMBL/GenBank/DDBJ whole genome shotgun (WGS) entry which is preliminary data.</text>
</comment>
<sequence length="260" mass="28896">MSLIQHYPDRPEKVYFFGTCLIDLLYPQAGLAGMRLIQREGVQVIFPQDQTCCGQPAWNSGYRNETRAVVLNQIRCFPKDYPIVVPSGSCAGMMRHHYPEVFKGKPEEALVNEFSQRVFELTEFLVHVLKIELKDLGEPVKVALHTACSARREMGVADEHEALLRQLGNVQLVEQARKAECCGFGGTFAVKHPDISAAMVADKAQAISDTGADQLVSGDCGCLMNITGHMEHQGIGPRNHHIKGQHIASFLWERTHATKS</sequence>
<dbReference type="Pfam" id="PF02754">
    <property type="entry name" value="CCG"/>
    <property type="match status" value="2"/>
</dbReference>
<accession>A0A2N6D1H2</accession>
<dbReference type="GO" id="GO:0016491">
    <property type="term" value="F:oxidoreductase activity"/>
    <property type="evidence" value="ECO:0007669"/>
    <property type="project" value="UniProtKB-ARBA"/>
</dbReference>
<dbReference type="RefSeq" id="WP_037374757.1">
    <property type="nucleotide sequence ID" value="NZ_CAXXYC010000003.1"/>
</dbReference>
<dbReference type="EMBL" id="PKUN01000001">
    <property type="protein sequence ID" value="PLX63540.1"/>
    <property type="molecule type" value="Genomic_DNA"/>
</dbReference>
<gene>
    <name evidence="2" type="ORF">C0630_01155</name>
</gene>
<evidence type="ECO:0000313" key="2">
    <source>
        <dbReference type="EMBL" id="PLX63540.1"/>
    </source>
</evidence>
<dbReference type="Proteomes" id="UP000235015">
    <property type="component" value="Unassembled WGS sequence"/>
</dbReference>
<dbReference type="PANTHER" id="PTHR30296">
    <property type="entry name" value="UNCHARACTERIZED PROTEIN YKGE"/>
    <property type="match status" value="1"/>
</dbReference>
<feature type="domain" description="Cysteine-rich" evidence="1">
    <location>
        <begin position="142"/>
        <end position="226"/>
    </location>
</feature>
<evidence type="ECO:0000313" key="3">
    <source>
        <dbReference type="Proteomes" id="UP000235015"/>
    </source>
</evidence>
<dbReference type="GO" id="GO:0005829">
    <property type="term" value="C:cytosol"/>
    <property type="evidence" value="ECO:0007669"/>
    <property type="project" value="TreeGrafter"/>
</dbReference>
<reference evidence="2 3" key="1">
    <citation type="submission" date="2017-11" db="EMBL/GenBank/DDBJ databases">
        <title>Genome-resolved metagenomics identifies genetic mobility, metabolic interactions, and unexpected diversity in perchlorate-reducing communities.</title>
        <authorList>
            <person name="Barnum T.P."/>
            <person name="Figueroa I.A."/>
            <person name="Carlstrom C.I."/>
            <person name="Lucas L.N."/>
            <person name="Engelbrektson A.L."/>
            <person name="Coates J.D."/>
        </authorList>
    </citation>
    <scope>NUCLEOTIDE SEQUENCE [LARGE SCALE GENOMIC DNA]</scope>
    <source>
        <strain evidence="2">BM301</strain>
    </source>
</reference>
<dbReference type="AlphaFoldDB" id="A0A2N6D1H2"/>
<feature type="domain" description="Cysteine-rich" evidence="1">
    <location>
        <begin position="14"/>
        <end position="95"/>
    </location>
</feature>
<proteinExistence type="predicted"/>
<protein>
    <submittedName>
        <fullName evidence="2">(Fe-S)-binding protein</fullName>
    </submittedName>
</protein>
<dbReference type="STRING" id="1111735.GCA_000428045_03352"/>
<evidence type="ECO:0000259" key="1">
    <source>
        <dbReference type="Pfam" id="PF02754"/>
    </source>
</evidence>
<name>A0A2N6D1H2_9GAMM</name>
<dbReference type="PANTHER" id="PTHR30296:SF0">
    <property type="entry name" value="LACTATE UTILIZATION PROTEIN A"/>
    <property type="match status" value="1"/>
</dbReference>
<organism evidence="2 3">
    <name type="scientific">Sedimenticola selenatireducens</name>
    <dbReference type="NCBI Taxonomy" id="191960"/>
    <lineage>
        <taxon>Bacteria</taxon>
        <taxon>Pseudomonadati</taxon>
        <taxon>Pseudomonadota</taxon>
        <taxon>Gammaproteobacteria</taxon>
        <taxon>Chromatiales</taxon>
        <taxon>Sedimenticolaceae</taxon>
        <taxon>Sedimenticola</taxon>
    </lineage>
</organism>
<dbReference type="InterPro" id="IPR004017">
    <property type="entry name" value="Cys_rich_dom"/>
</dbReference>